<dbReference type="Proteomes" id="UP000007590">
    <property type="component" value="Chromosome"/>
</dbReference>
<dbReference type="OrthoDB" id="8815788at2"/>
<dbReference type="KEGG" id="scn:Solca_0758"/>
<name>H8KPH9_SOLCM</name>
<dbReference type="STRING" id="929556.Solca_0758"/>
<organism evidence="1 2">
    <name type="scientific">Solitalea canadensis (strain ATCC 29591 / DSM 3403 / JCM 21819 / LMG 8368 / NBRC 15130 / NCIMB 12057 / USAM 9D)</name>
    <name type="common">Flexibacter canadensis</name>
    <dbReference type="NCBI Taxonomy" id="929556"/>
    <lineage>
        <taxon>Bacteria</taxon>
        <taxon>Pseudomonadati</taxon>
        <taxon>Bacteroidota</taxon>
        <taxon>Sphingobacteriia</taxon>
        <taxon>Sphingobacteriales</taxon>
        <taxon>Sphingobacteriaceae</taxon>
        <taxon>Solitalea</taxon>
    </lineage>
</organism>
<keyword evidence="2" id="KW-1185">Reference proteome</keyword>
<sequence>MQPITTTDIKEVLLQTLPAQNDFSETDYSELLGELLYLGVTTKLALLDIIVKHRETLLEIDAEPLDEEHIRWYSADYGEEYVNARVENGYWFSFQALLRIALELEFGERYQEYANKRDGI</sequence>
<dbReference type="HOGENOM" id="CLU_2048194_0_0_10"/>
<evidence type="ECO:0000313" key="1">
    <source>
        <dbReference type="EMBL" id="AFD05877.1"/>
    </source>
</evidence>
<proteinExistence type="predicted"/>
<gene>
    <name evidence="1" type="ordered locus">Solca_0758</name>
</gene>
<dbReference type="RefSeq" id="WP_014679105.1">
    <property type="nucleotide sequence ID" value="NC_017770.1"/>
</dbReference>
<protein>
    <submittedName>
        <fullName evidence="1">Uncharacterized protein</fullName>
    </submittedName>
</protein>
<dbReference type="EMBL" id="CP003349">
    <property type="protein sequence ID" value="AFD05877.1"/>
    <property type="molecule type" value="Genomic_DNA"/>
</dbReference>
<evidence type="ECO:0000313" key="2">
    <source>
        <dbReference type="Proteomes" id="UP000007590"/>
    </source>
</evidence>
<dbReference type="eggNOG" id="ENOG502ZK8U">
    <property type="taxonomic scope" value="Bacteria"/>
</dbReference>
<accession>H8KPH9</accession>
<dbReference type="AlphaFoldDB" id="H8KPH9"/>
<reference evidence="1" key="1">
    <citation type="submission" date="2012-02" db="EMBL/GenBank/DDBJ databases">
        <title>The complete genome of Solitalea canadensis DSM 3403.</title>
        <authorList>
            <consortium name="US DOE Joint Genome Institute (JGI-PGF)"/>
            <person name="Lucas S."/>
            <person name="Copeland A."/>
            <person name="Lapidus A."/>
            <person name="Glavina del Rio T."/>
            <person name="Dalin E."/>
            <person name="Tice H."/>
            <person name="Bruce D."/>
            <person name="Goodwin L."/>
            <person name="Pitluck S."/>
            <person name="Peters L."/>
            <person name="Ovchinnikova G."/>
            <person name="Lu M."/>
            <person name="Kyrpides N."/>
            <person name="Mavromatis K."/>
            <person name="Ivanova N."/>
            <person name="Brettin T."/>
            <person name="Detter J.C."/>
            <person name="Han C."/>
            <person name="Larimer F."/>
            <person name="Land M."/>
            <person name="Hauser L."/>
            <person name="Markowitz V."/>
            <person name="Cheng J.-F."/>
            <person name="Hugenholtz P."/>
            <person name="Woyke T."/>
            <person name="Wu D."/>
            <person name="Spring S."/>
            <person name="Schroeder M."/>
            <person name="Kopitz M."/>
            <person name="Brambilla E."/>
            <person name="Klenk H.-P."/>
            <person name="Eisen J.A."/>
        </authorList>
    </citation>
    <scope>NUCLEOTIDE SEQUENCE</scope>
    <source>
        <strain evidence="1">DSM 3403</strain>
    </source>
</reference>